<dbReference type="SUPFAM" id="SSF52980">
    <property type="entry name" value="Restriction endonuclease-like"/>
    <property type="match status" value="1"/>
</dbReference>
<proteinExistence type="predicted"/>
<name>A0A239G5J6_9NOCA</name>
<keyword evidence="3" id="KW-1185">Reference proteome</keyword>
<dbReference type="AlphaFoldDB" id="A0A239G5J6"/>
<organism evidence="2 3">
    <name type="scientific">Rhodococcoides kyotonense</name>
    <dbReference type="NCBI Taxonomy" id="398843"/>
    <lineage>
        <taxon>Bacteria</taxon>
        <taxon>Bacillati</taxon>
        <taxon>Actinomycetota</taxon>
        <taxon>Actinomycetes</taxon>
        <taxon>Mycobacteriales</taxon>
        <taxon>Nocardiaceae</taxon>
        <taxon>Rhodococcoides</taxon>
    </lineage>
</organism>
<keyword evidence="2" id="KW-0255">Endonuclease</keyword>
<protein>
    <submittedName>
        <fullName evidence="2">Very-short-patch-repair endonuclease</fullName>
    </submittedName>
</protein>
<dbReference type="InterPro" id="IPR047216">
    <property type="entry name" value="Endonuclease_DUF559_bact"/>
</dbReference>
<evidence type="ECO:0000259" key="1">
    <source>
        <dbReference type="Pfam" id="PF04480"/>
    </source>
</evidence>
<evidence type="ECO:0000313" key="2">
    <source>
        <dbReference type="EMBL" id="SNS63723.1"/>
    </source>
</evidence>
<dbReference type="OrthoDB" id="2594539at2"/>
<gene>
    <name evidence="2" type="ORF">SAMN05421642_10448</name>
</gene>
<dbReference type="Proteomes" id="UP000198327">
    <property type="component" value="Unassembled WGS sequence"/>
</dbReference>
<dbReference type="GO" id="GO:0004519">
    <property type="term" value="F:endonuclease activity"/>
    <property type="evidence" value="ECO:0007669"/>
    <property type="project" value="UniProtKB-KW"/>
</dbReference>
<dbReference type="Pfam" id="PF04480">
    <property type="entry name" value="DUF559"/>
    <property type="match status" value="1"/>
</dbReference>
<accession>A0A239G5J6</accession>
<evidence type="ECO:0000313" key="3">
    <source>
        <dbReference type="Proteomes" id="UP000198327"/>
    </source>
</evidence>
<keyword evidence="2" id="KW-0378">Hydrolase</keyword>
<keyword evidence="2" id="KW-0540">Nuclease</keyword>
<dbReference type="PANTHER" id="PTHR38590:SF1">
    <property type="entry name" value="BLL0828 PROTEIN"/>
    <property type="match status" value="1"/>
</dbReference>
<dbReference type="EMBL" id="FZOW01000004">
    <property type="protein sequence ID" value="SNS63723.1"/>
    <property type="molecule type" value="Genomic_DNA"/>
</dbReference>
<dbReference type="InterPro" id="IPR007569">
    <property type="entry name" value="DUF559"/>
</dbReference>
<reference evidence="3" key="1">
    <citation type="submission" date="2017-06" db="EMBL/GenBank/DDBJ databases">
        <authorList>
            <person name="Varghese N."/>
            <person name="Submissions S."/>
        </authorList>
    </citation>
    <scope>NUCLEOTIDE SEQUENCE [LARGE SCALE GENOMIC DNA]</scope>
    <source>
        <strain evidence="3">JCM 23211</strain>
    </source>
</reference>
<dbReference type="PANTHER" id="PTHR38590">
    <property type="entry name" value="BLL0828 PROTEIN"/>
    <property type="match status" value="1"/>
</dbReference>
<feature type="domain" description="DUF559" evidence="1">
    <location>
        <begin position="175"/>
        <end position="259"/>
    </location>
</feature>
<sequence>MAIHTRSELLALGIRPSTRTRILPSIYSDDEPSYLDKCEAVSRWKPDAVFSHTTAAWMWDLVPEPVAVEATIPLNSQHRAPHWVTLHRRKIERSTRQGLPVVTPEQSMIDVAVSMNRPELEALFDAAIGIRVHWKKLALLVDRSPGRHGIRAVREQLRTCCPLTRSEPERMVARALTARGFRLEINARIGRYFGDLVCRWARVVIEIDGREFHIASDVFTNDRIRQNWIIDDDWRVLRFSAASVYQHLDEVVDEIIRVVSKRRRSRRRVAH</sequence>
<dbReference type="Gene3D" id="3.40.960.10">
    <property type="entry name" value="VSR Endonuclease"/>
    <property type="match status" value="1"/>
</dbReference>
<dbReference type="InterPro" id="IPR011335">
    <property type="entry name" value="Restrct_endonuc-II-like"/>
</dbReference>